<reference evidence="1 2" key="1">
    <citation type="journal article" date="2007" name="Appl. Environ. Microbiol.">
        <title>Genome sequence of the cellulolytic gliding bacterium Cytophaga hutchinsonii.</title>
        <authorList>
            <person name="Xie G."/>
            <person name="Bruce D.C."/>
            <person name="Challacombe J.F."/>
            <person name="Chertkov O."/>
            <person name="Detter J.C."/>
            <person name="Gilna P."/>
            <person name="Han C.S."/>
            <person name="Lucas S."/>
            <person name="Misra M."/>
            <person name="Myers G.L."/>
            <person name="Richardson P."/>
            <person name="Tapia R."/>
            <person name="Thayer N."/>
            <person name="Thompson L.S."/>
            <person name="Brettin T.S."/>
            <person name="Henrissat B."/>
            <person name="Wilson D.B."/>
            <person name="McBride M.J."/>
        </authorList>
    </citation>
    <scope>NUCLEOTIDE SEQUENCE [LARGE SCALE GENOMIC DNA]</scope>
    <source>
        <strain evidence="2">ATCC 33406 / DSM 1761 / CIP 103989 / NBRC 15051 / NCIMB 9469 / D465</strain>
    </source>
</reference>
<accession>A0A6N4SS86</accession>
<dbReference type="EMBL" id="CP000383">
    <property type="protein sequence ID" value="ABG59230.1"/>
    <property type="molecule type" value="Genomic_DNA"/>
</dbReference>
<keyword evidence="2" id="KW-1185">Reference proteome</keyword>
<evidence type="ECO:0000313" key="2">
    <source>
        <dbReference type="Proteomes" id="UP000001822"/>
    </source>
</evidence>
<dbReference type="AlphaFoldDB" id="A0A6N4SS86"/>
<evidence type="ECO:0000313" key="1">
    <source>
        <dbReference type="EMBL" id="ABG59230.1"/>
    </source>
</evidence>
<proteinExistence type="predicted"/>
<dbReference type="Proteomes" id="UP000001822">
    <property type="component" value="Chromosome"/>
</dbReference>
<protein>
    <submittedName>
        <fullName evidence="1">Uncharacterized protein</fullName>
    </submittedName>
</protein>
<organism evidence="1 2">
    <name type="scientific">Cytophaga hutchinsonii (strain ATCC 33406 / DSM 1761 / CIP 103989 / NBRC 15051 / NCIMB 9469 / D465)</name>
    <dbReference type="NCBI Taxonomy" id="269798"/>
    <lineage>
        <taxon>Bacteria</taxon>
        <taxon>Pseudomonadati</taxon>
        <taxon>Bacteroidota</taxon>
        <taxon>Cytophagia</taxon>
        <taxon>Cytophagales</taxon>
        <taxon>Cytophagaceae</taxon>
        <taxon>Cytophaga</taxon>
    </lineage>
</organism>
<sequence>MLLNLYIKNNHHVLTSADAKALSIKPFALGVIYVSLKAIQAILSPLAARLKEESPGNTEHLTT</sequence>
<gene>
    <name evidence="1" type="ordered locus">CHU_1964</name>
</gene>
<dbReference type="KEGG" id="chu:CHU_1964"/>
<name>A0A6N4SS86_CYTH3</name>